<name>A0AAN1XZR9_UNVUL</name>
<dbReference type="PRINTS" id="PR00146">
    <property type="entry name" value="DHPICSNTHASE"/>
</dbReference>
<dbReference type="PANTHER" id="PTHR12128:SF66">
    <property type="entry name" value="4-HYDROXY-2-OXOGLUTARATE ALDOLASE, MITOCHONDRIAL"/>
    <property type="match status" value="1"/>
</dbReference>
<proteinExistence type="inferred from homology"/>
<sequence>MQIERYRDRFRDVIGLVVTPMDRTYAVDEGALREQIDWCFAHGATGIVATGSIGEFLHLEDDERRRVLEVTLDQTRKHPGASAFAMTSGATTLQALRWTKVAAELGYDCAVVIAPYYWKIGEHEAFEHFRTVAEANLLPVCVYHNPALSKFHISPALFRKVAELENVVCVKEVETDLQHLEQVADALENRAIYLQTFRAYLTGRLLGSNGGQINVFAIPVCVAIDEAWKRGDIALAEEIQRRLNRVFPRGGEGALGALGMTKVTASVVTGIDLGPARPPYLAPDDAQERITKRLPELYDLVPAMKPEKRTAVHSLT</sequence>
<comment type="similarity">
    <text evidence="1 3">Belongs to the DapA family.</text>
</comment>
<dbReference type="InterPro" id="IPR002220">
    <property type="entry name" value="DapA-like"/>
</dbReference>
<dbReference type="EMBL" id="AP025523">
    <property type="protein sequence ID" value="BDE07222.1"/>
    <property type="molecule type" value="Genomic_DNA"/>
</dbReference>
<reference evidence="5 6" key="1">
    <citation type="journal article" date="2022" name="ISME Commun">
        <title>Vulcanimicrobium alpinus gen. nov. sp. nov., the first cultivated representative of the candidate phylum 'Eremiobacterota', is a metabolically versatile aerobic anoxygenic phototroph.</title>
        <authorList>
            <person name="Yabe S."/>
            <person name="Muto K."/>
            <person name="Abe K."/>
            <person name="Yokota A."/>
            <person name="Staudigel H."/>
            <person name="Tebo B.M."/>
        </authorList>
    </citation>
    <scope>NUCLEOTIDE SEQUENCE [LARGE SCALE GENOMIC DNA]</scope>
    <source>
        <strain evidence="5 6">WC8-2</strain>
    </source>
</reference>
<evidence type="ECO:0000256" key="2">
    <source>
        <dbReference type="ARBA" id="ARBA00023239"/>
    </source>
</evidence>
<dbReference type="SUPFAM" id="SSF51569">
    <property type="entry name" value="Aldolase"/>
    <property type="match status" value="1"/>
</dbReference>
<dbReference type="RefSeq" id="WP_317994832.1">
    <property type="nucleotide sequence ID" value="NZ_AP025523.1"/>
</dbReference>
<dbReference type="GO" id="GO:0008840">
    <property type="term" value="F:4-hydroxy-tetrahydrodipicolinate synthase activity"/>
    <property type="evidence" value="ECO:0007669"/>
    <property type="project" value="TreeGrafter"/>
</dbReference>
<evidence type="ECO:0000256" key="4">
    <source>
        <dbReference type="PIRSR" id="PIRSR001365-1"/>
    </source>
</evidence>
<dbReference type="AlphaFoldDB" id="A0AAN1XZR9"/>
<feature type="active site" description="Schiff-base intermediate with substrate" evidence="4">
    <location>
        <position position="171"/>
    </location>
</feature>
<feature type="active site" description="Proton donor/acceptor" evidence="4">
    <location>
        <position position="143"/>
    </location>
</feature>
<dbReference type="CDD" id="cd00408">
    <property type="entry name" value="DHDPS-like"/>
    <property type="match status" value="1"/>
</dbReference>
<keyword evidence="6" id="KW-1185">Reference proteome</keyword>
<dbReference type="InterPro" id="IPR013785">
    <property type="entry name" value="Aldolase_TIM"/>
</dbReference>
<dbReference type="SMART" id="SM01130">
    <property type="entry name" value="DHDPS"/>
    <property type="match status" value="1"/>
</dbReference>
<protein>
    <submittedName>
        <fullName evidence="5">4-hydroxy-tetrahydrodipicolinate synthase</fullName>
    </submittedName>
</protein>
<evidence type="ECO:0000313" key="6">
    <source>
        <dbReference type="Proteomes" id="UP001317532"/>
    </source>
</evidence>
<organism evidence="5 6">
    <name type="scientific">Vulcanimicrobium alpinum</name>
    <dbReference type="NCBI Taxonomy" id="3016050"/>
    <lineage>
        <taxon>Bacteria</taxon>
        <taxon>Bacillati</taxon>
        <taxon>Vulcanimicrobiota</taxon>
        <taxon>Vulcanimicrobiia</taxon>
        <taxon>Vulcanimicrobiales</taxon>
        <taxon>Vulcanimicrobiaceae</taxon>
        <taxon>Vulcanimicrobium</taxon>
    </lineage>
</organism>
<keyword evidence="2 3" id="KW-0456">Lyase</keyword>
<dbReference type="Pfam" id="PF00701">
    <property type="entry name" value="DHDPS"/>
    <property type="match status" value="1"/>
</dbReference>
<dbReference type="Gene3D" id="3.20.20.70">
    <property type="entry name" value="Aldolase class I"/>
    <property type="match status" value="1"/>
</dbReference>
<gene>
    <name evidence="5" type="primary">dapA_2</name>
    <name evidence="5" type="ORF">WPS_24980</name>
</gene>
<dbReference type="PIRSF" id="PIRSF001365">
    <property type="entry name" value="DHDPS"/>
    <property type="match status" value="1"/>
</dbReference>
<dbReference type="Proteomes" id="UP001317532">
    <property type="component" value="Chromosome"/>
</dbReference>
<evidence type="ECO:0000313" key="5">
    <source>
        <dbReference type="EMBL" id="BDE07222.1"/>
    </source>
</evidence>
<evidence type="ECO:0000256" key="1">
    <source>
        <dbReference type="ARBA" id="ARBA00007592"/>
    </source>
</evidence>
<accession>A0AAN1XZR9</accession>
<dbReference type="KEGG" id="vab:WPS_24980"/>
<dbReference type="PANTHER" id="PTHR12128">
    <property type="entry name" value="DIHYDRODIPICOLINATE SYNTHASE"/>
    <property type="match status" value="1"/>
</dbReference>
<evidence type="ECO:0000256" key="3">
    <source>
        <dbReference type="PIRNR" id="PIRNR001365"/>
    </source>
</evidence>